<dbReference type="AlphaFoldDB" id="A0A1Q2M5C8"/>
<name>A0A1Q2M5C8_9GAMM</name>
<gene>
    <name evidence="1" type="ORF">Mag101_07475</name>
</gene>
<reference evidence="1" key="1">
    <citation type="submission" date="2017-02" db="EMBL/GenBank/DDBJ databases">
        <title>Genome of Microbulbifer agarilyticus GP101.</title>
        <authorList>
            <person name="Jung J."/>
            <person name="Bae S.S."/>
            <person name="Baek K."/>
        </authorList>
    </citation>
    <scope>NUCLEOTIDE SEQUENCE [LARGE SCALE GENOMIC DNA]</scope>
    <source>
        <strain evidence="1">GP101</strain>
    </source>
</reference>
<dbReference type="EMBL" id="CP019650">
    <property type="protein sequence ID" value="AQQ67497.1"/>
    <property type="molecule type" value="Genomic_DNA"/>
</dbReference>
<sequence>MLSAQVSELRRLRNLSSGVDWILMCPDLNARKVLLELVMEDITATLDGVVYAIEASRVSNNSDSGG</sequence>
<dbReference type="Proteomes" id="UP000188219">
    <property type="component" value="Chromosome"/>
</dbReference>
<protein>
    <submittedName>
        <fullName evidence="1">Uncharacterized protein</fullName>
    </submittedName>
</protein>
<dbReference type="KEGG" id="maga:Mag101_07475"/>
<dbReference type="OrthoDB" id="5738875at2"/>
<proteinExistence type="predicted"/>
<evidence type="ECO:0000313" key="1">
    <source>
        <dbReference type="EMBL" id="AQQ67497.1"/>
    </source>
</evidence>
<evidence type="ECO:0000313" key="2">
    <source>
        <dbReference type="Proteomes" id="UP000188219"/>
    </source>
</evidence>
<organism evidence="1 2">
    <name type="scientific">Microbulbifer agarilyticus</name>
    <dbReference type="NCBI Taxonomy" id="260552"/>
    <lineage>
        <taxon>Bacteria</taxon>
        <taxon>Pseudomonadati</taxon>
        <taxon>Pseudomonadota</taxon>
        <taxon>Gammaproteobacteria</taxon>
        <taxon>Cellvibrionales</taxon>
        <taxon>Microbulbiferaceae</taxon>
        <taxon>Microbulbifer</taxon>
    </lineage>
</organism>
<dbReference type="RefSeq" id="WP_077402934.1">
    <property type="nucleotide sequence ID" value="NZ_CP019650.1"/>
</dbReference>
<accession>A0A1Q2M5C8</accession>
<keyword evidence="2" id="KW-1185">Reference proteome</keyword>